<reference evidence="5 6" key="1">
    <citation type="journal article" date="2015" name="Int. J. Syst. Evol. Microbiol.">
        <title>Youhaiella tibetensis gen. nov., sp. nov., isolated from subsurface sediment.</title>
        <authorList>
            <person name="Wang Y.X."/>
            <person name="Huang F.Q."/>
            <person name="Nogi Y."/>
            <person name="Pang S.J."/>
            <person name="Wang P.K."/>
            <person name="Lv J."/>
        </authorList>
    </citation>
    <scope>NUCLEOTIDE SEQUENCE [LARGE SCALE GENOMIC DNA]</scope>
    <source>
        <strain evidence="6">fig4</strain>
    </source>
</reference>
<dbReference type="RefSeq" id="WP_049704786.1">
    <property type="nucleotide sequence ID" value="NZ_BMFM01000001.1"/>
</dbReference>
<dbReference type="OrthoDB" id="5516290at2"/>
<comment type="subcellular location">
    <subcellularLocation>
        <location evidence="1">Membrane</location>
    </subcellularLocation>
</comment>
<protein>
    <submittedName>
        <fullName evidence="5">MAPEG family protein</fullName>
    </submittedName>
</protein>
<dbReference type="AlphaFoldDB" id="A0A5B9DLL5"/>
<gene>
    <name evidence="5" type="ORF">FNA67_08495</name>
</gene>
<name>A0A5B9DLL5_9HYPH</name>
<dbReference type="InterPro" id="IPR023352">
    <property type="entry name" value="MAPEG-like_dom_sf"/>
</dbReference>
<evidence type="ECO:0000256" key="4">
    <source>
        <dbReference type="ARBA" id="ARBA00023136"/>
    </source>
</evidence>
<evidence type="ECO:0000256" key="1">
    <source>
        <dbReference type="ARBA" id="ARBA00004370"/>
    </source>
</evidence>
<dbReference type="Pfam" id="PF01124">
    <property type="entry name" value="MAPEG"/>
    <property type="match status" value="1"/>
</dbReference>
<keyword evidence="2" id="KW-0812">Transmembrane</keyword>
<dbReference type="SUPFAM" id="SSF161084">
    <property type="entry name" value="MAPEG domain-like"/>
    <property type="match status" value="1"/>
</dbReference>
<evidence type="ECO:0000256" key="3">
    <source>
        <dbReference type="ARBA" id="ARBA00022989"/>
    </source>
</evidence>
<dbReference type="GO" id="GO:0016020">
    <property type="term" value="C:membrane"/>
    <property type="evidence" value="ECO:0007669"/>
    <property type="project" value="UniProtKB-SubCell"/>
</dbReference>
<dbReference type="KEGG" id="yti:FNA67_08495"/>
<evidence type="ECO:0000256" key="2">
    <source>
        <dbReference type="ARBA" id="ARBA00022692"/>
    </source>
</evidence>
<dbReference type="InterPro" id="IPR001129">
    <property type="entry name" value="Membr-assoc_MAPEG"/>
</dbReference>
<evidence type="ECO:0000313" key="5">
    <source>
        <dbReference type="EMBL" id="QEE20211.1"/>
    </source>
</evidence>
<dbReference type="Gene3D" id="1.20.120.550">
    <property type="entry name" value="Membrane associated eicosanoid/glutathione metabolism-like domain"/>
    <property type="match status" value="1"/>
</dbReference>
<dbReference type="EMBL" id="CP041690">
    <property type="protein sequence ID" value="QEE20211.1"/>
    <property type="molecule type" value="Genomic_DNA"/>
</dbReference>
<keyword evidence="6" id="KW-1185">Reference proteome</keyword>
<sequence>MSANALWLLAALWVQGALALALVWILGRRRLPLIGQGTIAIDEIAVSKHPWPLRAQLASNALDNQFQLPVLLYVAGFAALHLGPTLLEVALAWVFVASRLVHAAIHVTSNHVVRRFSAYMIGYIAIIALWIDLAVRLVALALAGGVHS</sequence>
<proteinExistence type="predicted"/>
<evidence type="ECO:0000313" key="6">
    <source>
        <dbReference type="Proteomes" id="UP000321062"/>
    </source>
</evidence>
<organism evidence="5 6">
    <name type="scientific">Paradevosia tibetensis</name>
    <dbReference type="NCBI Taxonomy" id="1447062"/>
    <lineage>
        <taxon>Bacteria</taxon>
        <taxon>Pseudomonadati</taxon>
        <taxon>Pseudomonadota</taxon>
        <taxon>Alphaproteobacteria</taxon>
        <taxon>Hyphomicrobiales</taxon>
        <taxon>Devosiaceae</taxon>
        <taxon>Paradevosia</taxon>
    </lineage>
</organism>
<dbReference type="Proteomes" id="UP000321062">
    <property type="component" value="Chromosome"/>
</dbReference>
<keyword evidence="4" id="KW-0472">Membrane</keyword>
<keyword evidence="3" id="KW-1133">Transmembrane helix</keyword>
<accession>A0A5B9DLL5</accession>